<dbReference type="RefSeq" id="WP_013223731.1">
    <property type="nucleotide sequence ID" value="NC_014318.1"/>
</dbReference>
<dbReference type="Pfam" id="PF00005">
    <property type="entry name" value="ABC_tran"/>
    <property type="match status" value="2"/>
</dbReference>
<gene>
    <name evidence="6" type="ordered locus">AMED_1837</name>
</gene>
<sequence length="507" mass="53737">MTALPAGESAVPVVSAVGVGKRYGPTVALHDVSLTVHPGESHALVGRNGAGKSTLVSILTGLSATDTGHVEFGGEPAPPLTRQDDWKARVACVYQHAMVVPQLTVAENLFLNRQAGGGFSIGWRSLRRKARELLDSWDVHVDVDTPAGDLSVEDRQFVEIARALSYGARFIVLDEPTAQLDSQAIERLFERMRQMQAGGVTFLFISHHLHEVYEVCQAVTVLRDAKHVLTAPVAEVGKAELVDAMTGEPGGLSVRDAASRESLEADAAEILSVDGLSGDSFRDVSFRLRRGEVVGLAGSNASGKHQVAETVYGLRTPSAGTIRVDGSPLRPGDIPAALRAGIGCVPRDRHHEGLVLEHSIADNATMSILDKLGRGGIASPRTRFARASQALKDYDIVAASAEQPVSDLSGGNQQKVVLARALIGDPRVVVLINPTAGVDVKSKEALLAVVDRVRAEGKAVLIVSDELDDLRLSDRVLVLRAGAVVAEHQAGWSDGDLVADIEGVELS</sequence>
<dbReference type="PROSITE" id="PS00211">
    <property type="entry name" value="ABC_TRANSPORTER_1"/>
    <property type="match status" value="1"/>
</dbReference>
<dbReference type="GO" id="GO:0005524">
    <property type="term" value="F:ATP binding"/>
    <property type="evidence" value="ECO:0007669"/>
    <property type="project" value="UniProtKB-KW"/>
</dbReference>
<proteinExistence type="predicted"/>
<dbReference type="SUPFAM" id="SSF52540">
    <property type="entry name" value="P-loop containing nucleoside triphosphate hydrolases"/>
    <property type="match status" value="2"/>
</dbReference>
<keyword evidence="4" id="KW-0067">ATP-binding</keyword>
<accession>A0A0H3CZ63</accession>
<dbReference type="HOGENOM" id="CLU_000604_92_3_11"/>
<protein>
    <submittedName>
        <fullName evidence="6">ATPase component of ABC-type sugar transport system</fullName>
    </submittedName>
</protein>
<dbReference type="GO" id="GO:0016887">
    <property type="term" value="F:ATP hydrolysis activity"/>
    <property type="evidence" value="ECO:0007669"/>
    <property type="project" value="InterPro"/>
</dbReference>
<feature type="domain" description="ABC transporter" evidence="5">
    <location>
        <begin position="14"/>
        <end position="249"/>
    </location>
</feature>
<name>A0A0H3CZ63_AMYMU</name>
<dbReference type="PANTHER" id="PTHR43790">
    <property type="entry name" value="CARBOHYDRATE TRANSPORT ATP-BINDING PROTEIN MG119-RELATED"/>
    <property type="match status" value="1"/>
</dbReference>
<evidence type="ECO:0000313" key="6">
    <source>
        <dbReference type="EMBL" id="ADJ43648.1"/>
    </source>
</evidence>
<keyword evidence="2" id="KW-0677">Repeat</keyword>
<dbReference type="InterPro" id="IPR003593">
    <property type="entry name" value="AAA+_ATPase"/>
</dbReference>
<dbReference type="KEGG" id="amd:AMED_1837"/>
<evidence type="ECO:0000256" key="1">
    <source>
        <dbReference type="ARBA" id="ARBA00022448"/>
    </source>
</evidence>
<keyword evidence="6" id="KW-0762">Sugar transport</keyword>
<dbReference type="InterPro" id="IPR003439">
    <property type="entry name" value="ABC_transporter-like_ATP-bd"/>
</dbReference>
<dbReference type="GeneID" id="92869626"/>
<dbReference type="SMART" id="SM00382">
    <property type="entry name" value="AAA"/>
    <property type="match status" value="2"/>
</dbReference>
<evidence type="ECO:0000313" key="7">
    <source>
        <dbReference type="Proteomes" id="UP000000328"/>
    </source>
</evidence>
<dbReference type="InterPro" id="IPR050107">
    <property type="entry name" value="ABC_carbohydrate_import_ATPase"/>
</dbReference>
<organism evidence="6 7">
    <name type="scientific">Amycolatopsis mediterranei (strain U-32)</name>
    <dbReference type="NCBI Taxonomy" id="749927"/>
    <lineage>
        <taxon>Bacteria</taxon>
        <taxon>Bacillati</taxon>
        <taxon>Actinomycetota</taxon>
        <taxon>Actinomycetes</taxon>
        <taxon>Pseudonocardiales</taxon>
        <taxon>Pseudonocardiaceae</taxon>
        <taxon>Amycolatopsis</taxon>
    </lineage>
</organism>
<dbReference type="EMBL" id="CP002000">
    <property type="protein sequence ID" value="ADJ43648.1"/>
    <property type="molecule type" value="Genomic_DNA"/>
</dbReference>
<keyword evidence="1" id="KW-0813">Transport</keyword>
<dbReference type="Gene3D" id="3.40.50.300">
    <property type="entry name" value="P-loop containing nucleotide triphosphate hydrolases"/>
    <property type="match status" value="2"/>
</dbReference>
<evidence type="ECO:0000256" key="4">
    <source>
        <dbReference type="ARBA" id="ARBA00022840"/>
    </source>
</evidence>
<dbReference type="AlphaFoldDB" id="A0A0H3CZ63"/>
<feature type="domain" description="ABC transporter" evidence="5">
    <location>
        <begin position="265"/>
        <end position="506"/>
    </location>
</feature>
<dbReference type="eggNOG" id="COG1129">
    <property type="taxonomic scope" value="Bacteria"/>
</dbReference>
<dbReference type="PATRIC" id="fig|749927.5.peg.1894"/>
<evidence type="ECO:0000259" key="5">
    <source>
        <dbReference type="PROSITE" id="PS50893"/>
    </source>
</evidence>
<dbReference type="PANTHER" id="PTHR43790:SF9">
    <property type="entry name" value="GALACTOFURANOSE TRANSPORTER ATP-BINDING PROTEIN YTFR"/>
    <property type="match status" value="1"/>
</dbReference>
<dbReference type="OrthoDB" id="8416490at2"/>
<dbReference type="Proteomes" id="UP000000328">
    <property type="component" value="Chromosome"/>
</dbReference>
<dbReference type="CDD" id="cd03216">
    <property type="entry name" value="ABC_Carb_Monos_I"/>
    <property type="match status" value="1"/>
</dbReference>
<dbReference type="InterPro" id="IPR027417">
    <property type="entry name" value="P-loop_NTPase"/>
</dbReference>
<reference evidence="6 7" key="1">
    <citation type="journal article" date="2010" name="Cell Res.">
        <title>Complete genome sequence of the rifamycin SV-producing Amycolatopsis mediterranei U32 revealed its genetic characteristics in phylogeny and metabolism.</title>
        <authorList>
            <person name="Zhao W."/>
            <person name="Zhong Y."/>
            <person name="Yuan H."/>
            <person name="Wang J."/>
            <person name="Zheng H."/>
            <person name="Wang Y."/>
            <person name="Cen X."/>
            <person name="Xu F."/>
            <person name="Bai J."/>
            <person name="Han X."/>
            <person name="Lu G."/>
            <person name="Zhu Y."/>
            <person name="Shao Z."/>
            <person name="Yan H."/>
            <person name="Li C."/>
            <person name="Peng N."/>
            <person name="Zhang Z."/>
            <person name="Zhang Y."/>
            <person name="Lin W."/>
            <person name="Fan Y."/>
            <person name="Qin Z."/>
            <person name="Hu Y."/>
            <person name="Zhu B."/>
            <person name="Wang S."/>
            <person name="Ding X."/>
            <person name="Zhao G.P."/>
        </authorList>
    </citation>
    <scope>NUCLEOTIDE SEQUENCE [LARGE SCALE GENOMIC DNA]</scope>
    <source>
        <strain evidence="7">U-32</strain>
    </source>
</reference>
<evidence type="ECO:0000256" key="2">
    <source>
        <dbReference type="ARBA" id="ARBA00022737"/>
    </source>
</evidence>
<dbReference type="PROSITE" id="PS50893">
    <property type="entry name" value="ABC_TRANSPORTER_2"/>
    <property type="match status" value="2"/>
</dbReference>
<evidence type="ECO:0000256" key="3">
    <source>
        <dbReference type="ARBA" id="ARBA00022741"/>
    </source>
</evidence>
<keyword evidence="3" id="KW-0547">Nucleotide-binding</keyword>
<dbReference type="InterPro" id="IPR017871">
    <property type="entry name" value="ABC_transporter-like_CS"/>
</dbReference>
<dbReference type="CDD" id="cd03215">
    <property type="entry name" value="ABC_Carb_Monos_II"/>
    <property type="match status" value="1"/>
</dbReference>